<dbReference type="OrthoDB" id="6718962at2759"/>
<feature type="region of interest" description="Disordered" evidence="1">
    <location>
        <begin position="373"/>
        <end position="394"/>
    </location>
</feature>
<accession>A0A834HVD3</accession>
<comment type="caution">
    <text evidence="2">The sequence shown here is derived from an EMBL/GenBank/DDBJ whole genome shotgun (WGS) entry which is preliminary data.</text>
</comment>
<evidence type="ECO:0000313" key="3">
    <source>
        <dbReference type="Proteomes" id="UP000625711"/>
    </source>
</evidence>
<evidence type="ECO:0000313" key="2">
    <source>
        <dbReference type="EMBL" id="KAF7268719.1"/>
    </source>
</evidence>
<protein>
    <submittedName>
        <fullName evidence="2">Uncharacterized protein</fullName>
    </submittedName>
</protein>
<dbReference type="EMBL" id="JAACXV010014301">
    <property type="protein sequence ID" value="KAF7268719.1"/>
    <property type="molecule type" value="Genomic_DNA"/>
</dbReference>
<dbReference type="Proteomes" id="UP000625711">
    <property type="component" value="Unassembled WGS sequence"/>
</dbReference>
<reference evidence="2" key="1">
    <citation type="submission" date="2020-08" db="EMBL/GenBank/DDBJ databases">
        <title>Genome sequencing and assembly of the red palm weevil Rhynchophorus ferrugineus.</title>
        <authorList>
            <person name="Dias G.B."/>
            <person name="Bergman C.M."/>
            <person name="Manee M."/>
        </authorList>
    </citation>
    <scope>NUCLEOTIDE SEQUENCE</scope>
    <source>
        <strain evidence="2">AA-2017</strain>
        <tissue evidence="2">Whole larva</tissue>
    </source>
</reference>
<feature type="region of interest" description="Disordered" evidence="1">
    <location>
        <begin position="131"/>
        <end position="158"/>
    </location>
</feature>
<gene>
    <name evidence="2" type="ORF">GWI33_018073</name>
</gene>
<organism evidence="2 3">
    <name type="scientific">Rhynchophorus ferrugineus</name>
    <name type="common">Red palm weevil</name>
    <name type="synonym">Curculio ferrugineus</name>
    <dbReference type="NCBI Taxonomy" id="354439"/>
    <lineage>
        <taxon>Eukaryota</taxon>
        <taxon>Metazoa</taxon>
        <taxon>Ecdysozoa</taxon>
        <taxon>Arthropoda</taxon>
        <taxon>Hexapoda</taxon>
        <taxon>Insecta</taxon>
        <taxon>Pterygota</taxon>
        <taxon>Neoptera</taxon>
        <taxon>Endopterygota</taxon>
        <taxon>Coleoptera</taxon>
        <taxon>Polyphaga</taxon>
        <taxon>Cucujiformia</taxon>
        <taxon>Curculionidae</taxon>
        <taxon>Dryophthorinae</taxon>
        <taxon>Rhynchophorus</taxon>
    </lineage>
</organism>
<keyword evidence="3" id="KW-1185">Reference proteome</keyword>
<evidence type="ECO:0000256" key="1">
    <source>
        <dbReference type="SAM" id="MobiDB-lite"/>
    </source>
</evidence>
<proteinExistence type="predicted"/>
<name>A0A834HVD3_RHYFE</name>
<sequence>MNRKNAISQSSVLQGIVKVKKIRFKENTHQSIVVKPTRDSVQRQKNFQEFRQVYYKKANTPDAVTLSSSLSEIHYMYPRARKEPNYVETITLELPFNIGADRAIVQCKNKIKPKKSLPKVSREVLTEKTAKEIERPPEKATSTKLPLKSPRPRKEKITKTVTKIATPRSKKRPTKASTLSALNEKLKQLQKKYSIKSKTPYRSVNDCFTQIGNVEVLYENEKYPHEIGQKLDDKETSGNNLKEVSKYSLDSDKMRERIKEMDQLFPEFPKIEDTLKEIEIHLDNIVIIESCHKINETGDQNPLNYPRHDKTTAGAPIDADINKPDEICTNDDCLITEKILQNLDFNKGIKLRCIRRQIDAVEDVCHKLSQMVRDQHGGRSSEPLEVTVPPGDKFQNEQVDLNKEEPIMIKSNELNNFENHIVADFIEGPHLQQAVKKSSFLSKEMAQLSNNAMVKVFSDHQRRLVLREKQRAMLKNEKDELTSDASITKLIDSLRQTFDDSFYEPVGPK</sequence>
<dbReference type="AlphaFoldDB" id="A0A834HVD3"/>